<dbReference type="InterPro" id="IPR037208">
    <property type="entry name" value="Spo0E-like_sf"/>
</dbReference>
<organism evidence="1 2">
    <name type="scientific">Bacillus methanolicus (strain MGA3 / ATCC 53907)</name>
    <dbReference type="NCBI Taxonomy" id="796606"/>
    <lineage>
        <taxon>Bacteria</taxon>
        <taxon>Bacillati</taxon>
        <taxon>Bacillota</taxon>
        <taxon>Bacilli</taxon>
        <taxon>Bacillales</taxon>
        <taxon>Bacillaceae</taxon>
        <taxon>Bacillus</taxon>
    </lineage>
</organism>
<reference evidence="1 2" key="1">
    <citation type="journal article" date="2015" name="BMC Genomics">
        <title>Transcriptome analysis of thermophilic methylotrophic Bacillus methanolicus MGA3 using RNA-sequencing provides detailed insights into its previously uncharted transcriptional landscape.</title>
        <authorList>
            <person name="Irla M."/>
            <person name="Neshat A."/>
            <person name="Brautaset T."/>
            <person name="Ruckert C."/>
            <person name="Kalinowski J."/>
            <person name="Wendisch V.F."/>
        </authorList>
    </citation>
    <scope>NUCLEOTIDE SEQUENCE [LARGE SCALE GENOMIC DNA]</scope>
    <source>
        <strain evidence="2">MGA3 / ATCC 53907</strain>
    </source>
</reference>
<dbReference type="Gene3D" id="4.10.280.10">
    <property type="entry name" value="Helix-loop-helix DNA-binding domain"/>
    <property type="match status" value="1"/>
</dbReference>
<dbReference type="InterPro" id="IPR018540">
    <property type="entry name" value="Spo0E-like"/>
</dbReference>
<dbReference type="Pfam" id="PF09388">
    <property type="entry name" value="SpoOE-like"/>
    <property type="match status" value="1"/>
</dbReference>
<dbReference type="GO" id="GO:0046983">
    <property type="term" value="F:protein dimerization activity"/>
    <property type="evidence" value="ECO:0007669"/>
    <property type="project" value="InterPro"/>
</dbReference>
<name>A0A068LTU3_BACMM</name>
<evidence type="ECO:0000313" key="1">
    <source>
        <dbReference type="EMBL" id="AIE58947.1"/>
    </source>
</evidence>
<proteinExistence type="predicted"/>
<protein>
    <recommendedName>
        <fullName evidence="3">Spo0E like sporulation regulatory protein</fullName>
    </recommendedName>
</protein>
<dbReference type="RefSeq" id="WP_237712868.1">
    <property type="nucleotide sequence ID" value="NZ_ADWW01000003.1"/>
</dbReference>
<sequence>MMFSTSTNELEERINQLKKELIQISEETGLNSYDTLYCSQKLDQLITMYQKQLQLSHKK</sequence>
<gene>
    <name evidence="1" type="ORF">BMMGA3_02395</name>
</gene>
<dbReference type="AlphaFoldDB" id="A0A068LTU3"/>
<keyword evidence="2" id="KW-1185">Reference proteome</keyword>
<evidence type="ECO:0000313" key="2">
    <source>
        <dbReference type="Proteomes" id="UP000027602"/>
    </source>
</evidence>
<dbReference type="EMBL" id="CP007739">
    <property type="protein sequence ID" value="AIE58947.1"/>
    <property type="molecule type" value="Genomic_DNA"/>
</dbReference>
<dbReference type="Proteomes" id="UP000027602">
    <property type="component" value="Chromosome"/>
</dbReference>
<accession>A0A068LTU3</accession>
<evidence type="ECO:0008006" key="3">
    <source>
        <dbReference type="Google" id="ProtNLM"/>
    </source>
</evidence>
<dbReference type="HOGENOM" id="CLU_3004563_0_0_9"/>
<dbReference type="SUPFAM" id="SSF140500">
    <property type="entry name" value="BAS1536-like"/>
    <property type="match status" value="1"/>
</dbReference>
<dbReference type="KEGG" id="bmet:BMMGA3_02395"/>
<dbReference type="InterPro" id="IPR036638">
    <property type="entry name" value="HLH_DNA-bd_sf"/>
</dbReference>
<dbReference type="GO" id="GO:0043937">
    <property type="term" value="P:regulation of sporulation"/>
    <property type="evidence" value="ECO:0007669"/>
    <property type="project" value="InterPro"/>
</dbReference>